<reference evidence="1" key="1">
    <citation type="submission" date="2023-08" db="EMBL/GenBank/DDBJ databases">
        <title>A de novo genome assembly of Solanum verrucosum Schlechtendal, a Mexican diploid species geographically isolated from the other diploid A-genome species in potato relatives.</title>
        <authorList>
            <person name="Hosaka K."/>
        </authorList>
    </citation>
    <scope>NUCLEOTIDE SEQUENCE</scope>
    <source>
        <tissue evidence="1">Young leaves</tissue>
    </source>
</reference>
<sequence>MLHQCYTLHNDHQEVSK</sequence>
<dbReference type="Proteomes" id="UP001234989">
    <property type="component" value="Chromosome 4"/>
</dbReference>
<evidence type="ECO:0000313" key="2">
    <source>
        <dbReference type="Proteomes" id="UP001234989"/>
    </source>
</evidence>
<keyword evidence="2" id="KW-1185">Reference proteome</keyword>
<accession>A0AAF0QR48</accession>
<name>A0AAF0QR48_SOLVR</name>
<dbReference type="EMBL" id="CP133615">
    <property type="protein sequence ID" value="WMV25241.1"/>
    <property type="molecule type" value="Genomic_DNA"/>
</dbReference>
<gene>
    <name evidence="1" type="ORF">MTR67_018626</name>
</gene>
<proteinExistence type="predicted"/>
<dbReference type="AlphaFoldDB" id="A0AAF0QR48"/>
<protein>
    <submittedName>
        <fullName evidence="1">Uncharacterized protein</fullName>
    </submittedName>
</protein>
<organism evidence="1 2">
    <name type="scientific">Solanum verrucosum</name>
    <dbReference type="NCBI Taxonomy" id="315347"/>
    <lineage>
        <taxon>Eukaryota</taxon>
        <taxon>Viridiplantae</taxon>
        <taxon>Streptophyta</taxon>
        <taxon>Embryophyta</taxon>
        <taxon>Tracheophyta</taxon>
        <taxon>Spermatophyta</taxon>
        <taxon>Magnoliopsida</taxon>
        <taxon>eudicotyledons</taxon>
        <taxon>Gunneridae</taxon>
        <taxon>Pentapetalae</taxon>
        <taxon>asterids</taxon>
        <taxon>lamiids</taxon>
        <taxon>Solanales</taxon>
        <taxon>Solanaceae</taxon>
        <taxon>Solanoideae</taxon>
        <taxon>Solaneae</taxon>
        <taxon>Solanum</taxon>
    </lineage>
</organism>
<evidence type="ECO:0000313" key="1">
    <source>
        <dbReference type="EMBL" id="WMV25241.1"/>
    </source>
</evidence>